<dbReference type="InterPro" id="IPR002794">
    <property type="entry name" value="DUF92_TMEM19"/>
</dbReference>
<feature type="transmembrane region" description="Helical" evidence="6">
    <location>
        <begin position="158"/>
        <end position="181"/>
    </location>
</feature>
<evidence type="ECO:0000256" key="6">
    <source>
        <dbReference type="SAM" id="Phobius"/>
    </source>
</evidence>
<organism evidence="7 8">
    <name type="scientific">Chitinophaga tropicalis</name>
    <dbReference type="NCBI Taxonomy" id="2683588"/>
    <lineage>
        <taxon>Bacteria</taxon>
        <taxon>Pseudomonadati</taxon>
        <taxon>Bacteroidota</taxon>
        <taxon>Chitinophagia</taxon>
        <taxon>Chitinophagales</taxon>
        <taxon>Chitinophagaceae</taxon>
        <taxon>Chitinophaga</taxon>
    </lineage>
</organism>
<evidence type="ECO:0000256" key="5">
    <source>
        <dbReference type="ARBA" id="ARBA00023136"/>
    </source>
</evidence>
<evidence type="ECO:0000256" key="4">
    <source>
        <dbReference type="ARBA" id="ARBA00022989"/>
    </source>
</evidence>
<dbReference type="RefSeq" id="WP_157305876.1">
    <property type="nucleotide sequence ID" value="NZ_WRXN01000003.1"/>
</dbReference>
<evidence type="ECO:0000313" key="8">
    <source>
        <dbReference type="Proteomes" id="UP000461730"/>
    </source>
</evidence>
<dbReference type="AlphaFoldDB" id="A0A7K1U375"/>
<sequence length="237" mass="24857">MPQLSSIIILVLLGAFMLLCVKKGKLTPAGGLAAGITGLLVFAGSGITGVILLTVFFLLATIATSHRKTQKAAVNPHEAHPEKRNAGQVFANGGVAAVMASLSLADPAHSNVYILMIAASLASATADTISSELGMVYGRNFYNILTFKRDTKGLDGVVSLEGTLAGAAGALIIAIVYSIGYGFDERLIYILVAGVLGNLIDSVLGASLERKRYINNDIVNFLNTLFAALIALLLFYR</sequence>
<keyword evidence="5 6" id="KW-0472">Membrane</keyword>
<reference evidence="7 8" key="1">
    <citation type="submission" date="2019-12" db="EMBL/GenBank/DDBJ databases">
        <title>Chitinophaga sp. strain ysch24 (GDMCC 1.1355), whole genome shotgun sequence.</title>
        <authorList>
            <person name="Zhang X."/>
        </authorList>
    </citation>
    <scope>NUCLEOTIDE SEQUENCE [LARGE SCALE GENOMIC DNA]</scope>
    <source>
        <strain evidence="8">ysch24</strain>
    </source>
</reference>
<gene>
    <name evidence="7" type="ORF">GO493_09315</name>
</gene>
<comment type="similarity">
    <text evidence="2">Belongs to the TMEM19 family.</text>
</comment>
<evidence type="ECO:0000313" key="7">
    <source>
        <dbReference type="EMBL" id="MVT08455.1"/>
    </source>
</evidence>
<name>A0A7K1U375_9BACT</name>
<dbReference type="PANTHER" id="PTHR13353:SF5">
    <property type="entry name" value="TRANSMEMBRANE PROTEIN 19"/>
    <property type="match status" value="1"/>
</dbReference>
<keyword evidence="8" id="KW-1185">Reference proteome</keyword>
<evidence type="ECO:0000256" key="2">
    <source>
        <dbReference type="ARBA" id="ARBA00009012"/>
    </source>
</evidence>
<evidence type="ECO:0000256" key="1">
    <source>
        <dbReference type="ARBA" id="ARBA00004141"/>
    </source>
</evidence>
<dbReference type="EMBL" id="WRXN01000003">
    <property type="protein sequence ID" value="MVT08455.1"/>
    <property type="molecule type" value="Genomic_DNA"/>
</dbReference>
<keyword evidence="3 6" id="KW-0812">Transmembrane</keyword>
<keyword evidence="4 6" id="KW-1133">Transmembrane helix</keyword>
<protein>
    <submittedName>
        <fullName evidence="7">DUF92 domain-containing protein</fullName>
    </submittedName>
</protein>
<proteinExistence type="inferred from homology"/>
<feature type="transmembrane region" description="Helical" evidence="6">
    <location>
        <begin position="218"/>
        <end position="236"/>
    </location>
</feature>
<dbReference type="PANTHER" id="PTHR13353">
    <property type="entry name" value="TRANSMEMBRANE PROTEIN 19"/>
    <property type="match status" value="1"/>
</dbReference>
<comment type="subcellular location">
    <subcellularLocation>
        <location evidence="1">Membrane</location>
        <topology evidence="1">Multi-pass membrane protein</topology>
    </subcellularLocation>
</comment>
<comment type="caution">
    <text evidence="7">The sequence shown here is derived from an EMBL/GenBank/DDBJ whole genome shotgun (WGS) entry which is preliminary data.</text>
</comment>
<dbReference type="Pfam" id="PF01940">
    <property type="entry name" value="DUF92"/>
    <property type="match status" value="1"/>
</dbReference>
<evidence type="ECO:0000256" key="3">
    <source>
        <dbReference type="ARBA" id="ARBA00022692"/>
    </source>
</evidence>
<dbReference type="Proteomes" id="UP000461730">
    <property type="component" value="Unassembled WGS sequence"/>
</dbReference>
<accession>A0A7K1U375</accession>
<feature type="transmembrane region" description="Helical" evidence="6">
    <location>
        <begin position="187"/>
        <end position="206"/>
    </location>
</feature>
<dbReference type="GO" id="GO:0016020">
    <property type="term" value="C:membrane"/>
    <property type="evidence" value="ECO:0007669"/>
    <property type="project" value="UniProtKB-SubCell"/>
</dbReference>
<feature type="transmembrane region" description="Helical" evidence="6">
    <location>
        <begin position="111"/>
        <end position="137"/>
    </location>
</feature>
<feature type="transmembrane region" description="Helical" evidence="6">
    <location>
        <begin position="36"/>
        <end position="64"/>
    </location>
</feature>